<comment type="similarity">
    <text evidence="1">Belongs to the universal ribosomal protein uL23 family.</text>
</comment>
<dbReference type="Gene3D" id="3.30.70.330">
    <property type="match status" value="1"/>
</dbReference>
<name>A0A6A6WIX9_9PEZI</name>
<dbReference type="Proteomes" id="UP000799437">
    <property type="component" value="Unassembled WGS sequence"/>
</dbReference>
<dbReference type="InterPro" id="IPR013025">
    <property type="entry name" value="Ribosomal_uL23-like"/>
</dbReference>
<dbReference type="GO" id="GO:0032543">
    <property type="term" value="P:mitochondrial translation"/>
    <property type="evidence" value="ECO:0007669"/>
    <property type="project" value="TreeGrafter"/>
</dbReference>
<evidence type="ECO:0000256" key="4">
    <source>
        <dbReference type="ARBA" id="ARBA00039977"/>
    </source>
</evidence>
<evidence type="ECO:0000313" key="5">
    <source>
        <dbReference type="EMBL" id="KAF2761667.1"/>
    </source>
</evidence>
<keyword evidence="2" id="KW-0689">Ribosomal protein</keyword>
<evidence type="ECO:0000313" key="6">
    <source>
        <dbReference type="Proteomes" id="UP000799437"/>
    </source>
</evidence>
<dbReference type="SUPFAM" id="SSF54189">
    <property type="entry name" value="Ribosomal proteins S24e, L23 and L15e"/>
    <property type="match status" value="1"/>
</dbReference>
<evidence type="ECO:0000256" key="1">
    <source>
        <dbReference type="ARBA" id="ARBA00006700"/>
    </source>
</evidence>
<dbReference type="PANTHER" id="PTHR12059">
    <property type="entry name" value="RIBOSOMAL PROTEIN L23-RELATED"/>
    <property type="match status" value="1"/>
</dbReference>
<dbReference type="AlphaFoldDB" id="A0A6A6WIX9"/>
<dbReference type="OrthoDB" id="275582at2759"/>
<keyword evidence="6" id="KW-1185">Reference proteome</keyword>
<gene>
    <name evidence="5" type="ORF">EJ05DRAFT_179799</name>
</gene>
<dbReference type="RefSeq" id="XP_033604118.1">
    <property type="nucleotide sequence ID" value="XM_033739582.1"/>
</dbReference>
<dbReference type="PANTHER" id="PTHR12059:SF5">
    <property type="entry name" value="LARGE RIBOSOMAL SUBUNIT PROTEIN UL23M"/>
    <property type="match status" value="1"/>
</dbReference>
<dbReference type="EMBL" id="ML996566">
    <property type="protein sequence ID" value="KAF2761667.1"/>
    <property type="molecule type" value="Genomic_DNA"/>
</dbReference>
<evidence type="ECO:0000256" key="3">
    <source>
        <dbReference type="ARBA" id="ARBA00023274"/>
    </source>
</evidence>
<organism evidence="5 6">
    <name type="scientific">Pseudovirgaria hyperparasitica</name>
    <dbReference type="NCBI Taxonomy" id="470096"/>
    <lineage>
        <taxon>Eukaryota</taxon>
        <taxon>Fungi</taxon>
        <taxon>Dikarya</taxon>
        <taxon>Ascomycota</taxon>
        <taxon>Pezizomycotina</taxon>
        <taxon>Dothideomycetes</taxon>
        <taxon>Dothideomycetes incertae sedis</taxon>
        <taxon>Acrospermales</taxon>
        <taxon>Acrospermaceae</taxon>
        <taxon>Pseudovirgaria</taxon>
    </lineage>
</organism>
<proteinExistence type="inferred from homology"/>
<sequence>MRSSLLLATRAPRVCSKPSITALRGSTRSARYSQLVDAEAEEVDETDFASESKSRTPYIRSQEAIQRGLRYGFGQKPVYMPSFTIQLIYQENPNEAKFHVPLNFSKMDLHDYLYHAYGLKVKNIRSWVTNGYATKEKRPSTSFDLLYAKAWRWVEGKKYMIVELHEPFIWPKPTKGKMRNKKTGEVEEVDDFRPWGKQLDADYTAPQARRTIINTRDRALRMKMEAEEILSGKRKWRPMHLDIEDSQRNGMH</sequence>
<dbReference type="GeneID" id="54480636"/>
<dbReference type="GO" id="GO:0003735">
    <property type="term" value="F:structural constituent of ribosome"/>
    <property type="evidence" value="ECO:0007669"/>
    <property type="project" value="InterPro"/>
</dbReference>
<accession>A0A6A6WIX9</accession>
<keyword evidence="3" id="KW-0687">Ribonucleoprotein</keyword>
<dbReference type="InterPro" id="IPR012678">
    <property type="entry name" value="Ribosomal_uL23/eL15/eS24_sf"/>
</dbReference>
<protein>
    <recommendedName>
        <fullName evidence="4">Large ribosomal subunit protein uL23m</fullName>
    </recommendedName>
</protein>
<reference evidence="5" key="1">
    <citation type="journal article" date="2020" name="Stud. Mycol.">
        <title>101 Dothideomycetes genomes: a test case for predicting lifestyles and emergence of pathogens.</title>
        <authorList>
            <person name="Haridas S."/>
            <person name="Albert R."/>
            <person name="Binder M."/>
            <person name="Bloem J."/>
            <person name="Labutti K."/>
            <person name="Salamov A."/>
            <person name="Andreopoulos B."/>
            <person name="Baker S."/>
            <person name="Barry K."/>
            <person name="Bills G."/>
            <person name="Bluhm B."/>
            <person name="Cannon C."/>
            <person name="Castanera R."/>
            <person name="Culley D."/>
            <person name="Daum C."/>
            <person name="Ezra D."/>
            <person name="Gonzalez J."/>
            <person name="Henrissat B."/>
            <person name="Kuo A."/>
            <person name="Liang C."/>
            <person name="Lipzen A."/>
            <person name="Lutzoni F."/>
            <person name="Magnuson J."/>
            <person name="Mondo S."/>
            <person name="Nolan M."/>
            <person name="Ohm R."/>
            <person name="Pangilinan J."/>
            <person name="Park H.-J."/>
            <person name="Ramirez L."/>
            <person name="Alfaro M."/>
            <person name="Sun H."/>
            <person name="Tritt A."/>
            <person name="Yoshinaga Y."/>
            <person name="Zwiers L.-H."/>
            <person name="Turgeon B."/>
            <person name="Goodwin S."/>
            <person name="Spatafora J."/>
            <person name="Crous P."/>
            <person name="Grigoriev I."/>
        </authorList>
    </citation>
    <scope>NUCLEOTIDE SEQUENCE</scope>
    <source>
        <strain evidence="5">CBS 121739</strain>
    </source>
</reference>
<dbReference type="GO" id="GO:0005762">
    <property type="term" value="C:mitochondrial large ribosomal subunit"/>
    <property type="evidence" value="ECO:0007669"/>
    <property type="project" value="TreeGrafter"/>
</dbReference>
<evidence type="ECO:0000256" key="2">
    <source>
        <dbReference type="ARBA" id="ARBA00022980"/>
    </source>
</evidence>
<dbReference type="InterPro" id="IPR012677">
    <property type="entry name" value="Nucleotide-bd_a/b_plait_sf"/>
</dbReference>